<organism evidence="1 2">
    <name type="scientific">Penicillium brevicompactum</name>
    <dbReference type="NCBI Taxonomy" id="5074"/>
    <lineage>
        <taxon>Eukaryota</taxon>
        <taxon>Fungi</taxon>
        <taxon>Dikarya</taxon>
        <taxon>Ascomycota</taxon>
        <taxon>Pezizomycotina</taxon>
        <taxon>Eurotiomycetes</taxon>
        <taxon>Eurotiomycetidae</taxon>
        <taxon>Eurotiales</taxon>
        <taxon>Aspergillaceae</taxon>
        <taxon>Penicillium</taxon>
    </lineage>
</organism>
<sequence length="174" mass="19268">MSVNNVSGGGSGLRDTLGHLSTALQPLAMEENYSFRSSLPRSSPNISLLPSSLVIGILQRFKERRPIFLSSYAVTDLSLVESLCQNIYFPVSSTSIGQITSMHGIFFFLLKEYQALKDSLCRQFDFEVHLAQCEKNFSMGLETFDIMVIPSFDNILGLTMGLLLIAKHLDIIGP</sequence>
<accession>A0A9W9QLA5</accession>
<evidence type="ECO:0000313" key="1">
    <source>
        <dbReference type="EMBL" id="KAJ5338814.1"/>
    </source>
</evidence>
<gene>
    <name evidence="1" type="ORF">N7452_005542</name>
</gene>
<name>A0A9W9QLA5_PENBR</name>
<dbReference type="AlphaFoldDB" id="A0A9W9QLA5"/>
<dbReference type="EMBL" id="JAPZBQ010000003">
    <property type="protein sequence ID" value="KAJ5338814.1"/>
    <property type="molecule type" value="Genomic_DNA"/>
</dbReference>
<comment type="caution">
    <text evidence="1">The sequence shown here is derived from an EMBL/GenBank/DDBJ whole genome shotgun (WGS) entry which is preliminary data.</text>
</comment>
<proteinExistence type="predicted"/>
<dbReference type="Proteomes" id="UP001147695">
    <property type="component" value="Unassembled WGS sequence"/>
</dbReference>
<reference evidence="1" key="1">
    <citation type="submission" date="2022-12" db="EMBL/GenBank/DDBJ databases">
        <authorList>
            <person name="Petersen C."/>
        </authorList>
    </citation>
    <scope>NUCLEOTIDE SEQUENCE</scope>
    <source>
        <strain evidence="1">IBT 35673</strain>
    </source>
</reference>
<reference evidence="1" key="2">
    <citation type="journal article" date="2023" name="IMA Fungus">
        <title>Comparative genomic study of the Penicillium genus elucidates a diverse pangenome and 15 lateral gene transfer events.</title>
        <authorList>
            <person name="Petersen C."/>
            <person name="Sorensen T."/>
            <person name="Nielsen M.R."/>
            <person name="Sondergaard T.E."/>
            <person name="Sorensen J.L."/>
            <person name="Fitzpatrick D.A."/>
            <person name="Frisvad J.C."/>
            <person name="Nielsen K.L."/>
        </authorList>
    </citation>
    <scope>NUCLEOTIDE SEQUENCE</scope>
    <source>
        <strain evidence="1">IBT 35673</strain>
    </source>
</reference>
<evidence type="ECO:0000313" key="2">
    <source>
        <dbReference type="Proteomes" id="UP001147695"/>
    </source>
</evidence>
<protein>
    <submittedName>
        <fullName evidence="1">Uncharacterized protein</fullName>
    </submittedName>
</protein>